<accession>A0A1B9IMK9</accession>
<sequence length="255" mass="26149">MFINYFVLLTAATAGTFAIPQRFRWGATTSTPAAVTPQPASTSAAPPASSSTPPADTPPASSAIADAGAASVPSTEGGAATGGESHQITIVNNCGEGQPLFAYAVNRAGQPVQGSVTINGPVDSGIAWMDGTKDNCGFDGTGCGFMEFTIANSMMNSADYSLLTAGLGEHHFKYAMDFKFTGECTAGPGKCQSGDNCPGAYTGTDTFSGDPTTCGGQNVGVSEASFSILFCSGGHRPNGTWYFFQRRFISLSASY</sequence>
<proteinExistence type="predicted"/>
<feature type="compositionally biased region" description="Low complexity" evidence="1">
    <location>
        <begin position="30"/>
        <end position="74"/>
    </location>
</feature>
<protein>
    <submittedName>
        <fullName evidence="3">Uncharacterized protein</fullName>
    </submittedName>
</protein>
<evidence type="ECO:0000256" key="1">
    <source>
        <dbReference type="SAM" id="MobiDB-lite"/>
    </source>
</evidence>
<feature type="region of interest" description="Disordered" evidence="1">
    <location>
        <begin position="30"/>
        <end position="83"/>
    </location>
</feature>
<reference evidence="3 4" key="1">
    <citation type="submission" date="2013-07" db="EMBL/GenBank/DDBJ databases">
        <title>The Genome Sequence of Kwoniella mangroviensis CBS10435.</title>
        <authorList>
            <consortium name="The Broad Institute Genome Sequencing Platform"/>
            <person name="Cuomo C."/>
            <person name="Litvintseva A."/>
            <person name="Chen Y."/>
            <person name="Heitman J."/>
            <person name="Sun S."/>
            <person name="Springer D."/>
            <person name="Dromer F."/>
            <person name="Young S.K."/>
            <person name="Zeng Q."/>
            <person name="Gargeya S."/>
            <person name="Fitzgerald M."/>
            <person name="Abouelleil A."/>
            <person name="Alvarado L."/>
            <person name="Berlin A.M."/>
            <person name="Chapman S.B."/>
            <person name="Dewar J."/>
            <person name="Goldberg J."/>
            <person name="Griggs A."/>
            <person name="Gujja S."/>
            <person name="Hansen M."/>
            <person name="Howarth C."/>
            <person name="Imamovic A."/>
            <person name="Larimer J."/>
            <person name="McCowan C."/>
            <person name="Murphy C."/>
            <person name="Pearson M."/>
            <person name="Priest M."/>
            <person name="Roberts A."/>
            <person name="Saif S."/>
            <person name="Shea T."/>
            <person name="Sykes S."/>
            <person name="Wortman J."/>
            <person name="Nusbaum C."/>
            <person name="Birren B."/>
        </authorList>
    </citation>
    <scope>NUCLEOTIDE SEQUENCE [LARGE SCALE GENOMIC DNA]</scope>
    <source>
        <strain evidence="3 4">CBS 10435</strain>
    </source>
</reference>
<dbReference type="STRING" id="1331196.A0A1B9IMK9"/>
<reference evidence="4" key="2">
    <citation type="submission" date="2013-12" db="EMBL/GenBank/DDBJ databases">
        <title>Evolution of pathogenesis and genome organization in the Tremellales.</title>
        <authorList>
            <person name="Cuomo C."/>
            <person name="Litvintseva A."/>
            <person name="Heitman J."/>
            <person name="Chen Y."/>
            <person name="Sun S."/>
            <person name="Springer D."/>
            <person name="Dromer F."/>
            <person name="Young S."/>
            <person name="Zeng Q."/>
            <person name="Chapman S."/>
            <person name="Gujja S."/>
            <person name="Saif S."/>
            <person name="Birren B."/>
        </authorList>
    </citation>
    <scope>NUCLEOTIDE SEQUENCE [LARGE SCALE GENOMIC DNA]</scope>
    <source>
        <strain evidence="4">CBS 10435</strain>
    </source>
</reference>
<dbReference type="Proteomes" id="UP000092583">
    <property type="component" value="Unassembled WGS sequence"/>
</dbReference>
<name>A0A1B9IMK9_9TREE</name>
<keyword evidence="4" id="KW-1185">Reference proteome</keyword>
<evidence type="ECO:0000313" key="3">
    <source>
        <dbReference type="EMBL" id="OCF56757.1"/>
    </source>
</evidence>
<feature type="signal peptide" evidence="2">
    <location>
        <begin position="1"/>
        <end position="18"/>
    </location>
</feature>
<feature type="chain" id="PRO_5008628772" evidence="2">
    <location>
        <begin position="19"/>
        <end position="255"/>
    </location>
</feature>
<dbReference type="EMBL" id="KI669464">
    <property type="protein sequence ID" value="OCF56757.1"/>
    <property type="molecule type" value="Genomic_DNA"/>
</dbReference>
<organism evidence="3 4">
    <name type="scientific">Kwoniella mangroviensis CBS 10435</name>
    <dbReference type="NCBI Taxonomy" id="1331196"/>
    <lineage>
        <taxon>Eukaryota</taxon>
        <taxon>Fungi</taxon>
        <taxon>Dikarya</taxon>
        <taxon>Basidiomycota</taxon>
        <taxon>Agaricomycotina</taxon>
        <taxon>Tremellomycetes</taxon>
        <taxon>Tremellales</taxon>
        <taxon>Cryptococcaceae</taxon>
        <taxon>Kwoniella</taxon>
    </lineage>
</organism>
<keyword evidence="2" id="KW-0732">Signal</keyword>
<gene>
    <name evidence="3" type="ORF">L486_05612</name>
</gene>
<evidence type="ECO:0000256" key="2">
    <source>
        <dbReference type="SAM" id="SignalP"/>
    </source>
</evidence>
<dbReference type="OrthoDB" id="3342934at2759"/>
<evidence type="ECO:0000313" key="4">
    <source>
        <dbReference type="Proteomes" id="UP000092583"/>
    </source>
</evidence>
<dbReference type="AlphaFoldDB" id="A0A1B9IMK9"/>